<evidence type="ECO:0008006" key="2">
    <source>
        <dbReference type="Google" id="ProtNLM"/>
    </source>
</evidence>
<organism evidence="1">
    <name type="scientific">marine metagenome</name>
    <dbReference type="NCBI Taxonomy" id="408172"/>
    <lineage>
        <taxon>unclassified sequences</taxon>
        <taxon>metagenomes</taxon>
        <taxon>ecological metagenomes</taxon>
    </lineage>
</organism>
<sequence length="512" mass="56653">MKYERTLYSSGAPLEEAAGYSRAIRLGDFVFVGGTTAVQADGSVFAEGDAYAQTKYILGKMESYYIEAGAKREDVYRVKMYVTDISKAKEVITAYSEFYKPIKPLATMVETPKLNRPSQVIEIEIDALIGSATKKTTQDRKDPTRRTAAQVVGLRYLAESYERSIEWFREAQILLPTLSQLADPSTIPGSLQGALAKVDQNEAHPLNLFRLHWYNALDYSWRVRVPEHIVLPKELTGVDARIVLVLGNRFPMVSCHKVLAAYACLVPRIVSGQFDPARHRAVWPSTGNYARGGVAISRLMRCRGVAILPENMSRERFDWLERQVDNPDDIIRTPGSESNVKEIYDACRELGRDPDNFIVNQFSEFGNHLAHYQVSGAAFAQVFNSMQEKEPGLELSAFVAASGSAGTLGAGDRLKDDFGAKIVAVEALECPTMLYNGYGEHNIQGIGDKHIPLIHNVVNTDLVAAVSDQATDGLNLVFNTEVGRAFLREQMGVDPAIVENLRHLGLSSIANM</sequence>
<gene>
    <name evidence="1" type="ORF">METZ01_LOCUS128272</name>
</gene>
<feature type="non-terminal residue" evidence="1">
    <location>
        <position position="512"/>
    </location>
</feature>
<dbReference type="Gene3D" id="3.30.1330.40">
    <property type="entry name" value="RutC-like"/>
    <property type="match status" value="1"/>
</dbReference>
<dbReference type="PANTHER" id="PTHR43857">
    <property type="entry name" value="BLR7761 PROTEIN"/>
    <property type="match status" value="1"/>
</dbReference>
<protein>
    <recommendedName>
        <fullName evidence="2">Tryptophan synthase beta chain-like PALP domain-containing protein</fullName>
    </recommendedName>
</protein>
<dbReference type="Gene3D" id="3.40.50.1100">
    <property type="match status" value="2"/>
</dbReference>
<proteinExistence type="predicted"/>
<dbReference type="Pfam" id="PF01042">
    <property type="entry name" value="Ribonuc_L-PSP"/>
    <property type="match status" value="1"/>
</dbReference>
<dbReference type="SUPFAM" id="SSF55298">
    <property type="entry name" value="YjgF-like"/>
    <property type="match status" value="1"/>
</dbReference>
<dbReference type="SUPFAM" id="SSF53686">
    <property type="entry name" value="Tryptophan synthase beta subunit-like PLP-dependent enzymes"/>
    <property type="match status" value="1"/>
</dbReference>
<dbReference type="EMBL" id="UINC01018045">
    <property type="protein sequence ID" value="SVA75418.1"/>
    <property type="molecule type" value="Genomic_DNA"/>
</dbReference>
<reference evidence="1" key="1">
    <citation type="submission" date="2018-05" db="EMBL/GenBank/DDBJ databases">
        <authorList>
            <person name="Lanie J.A."/>
            <person name="Ng W.-L."/>
            <person name="Kazmierczak K.M."/>
            <person name="Andrzejewski T.M."/>
            <person name="Davidsen T.M."/>
            <person name="Wayne K.J."/>
            <person name="Tettelin H."/>
            <person name="Glass J.I."/>
            <person name="Rusch D."/>
            <person name="Podicherti R."/>
            <person name="Tsui H.-C.T."/>
            <person name="Winkler M.E."/>
        </authorList>
    </citation>
    <scope>NUCLEOTIDE SEQUENCE</scope>
</reference>
<evidence type="ECO:0000313" key="1">
    <source>
        <dbReference type="EMBL" id="SVA75418.1"/>
    </source>
</evidence>
<dbReference type="InterPro" id="IPR036052">
    <property type="entry name" value="TrpB-like_PALP_sf"/>
</dbReference>
<dbReference type="AlphaFoldDB" id="A0A381YED6"/>
<accession>A0A381YED6</accession>
<dbReference type="PANTHER" id="PTHR43857:SF1">
    <property type="entry name" value="YJGH FAMILY PROTEIN"/>
    <property type="match status" value="1"/>
</dbReference>
<dbReference type="InterPro" id="IPR035959">
    <property type="entry name" value="RutC-like_sf"/>
</dbReference>
<dbReference type="InterPro" id="IPR006175">
    <property type="entry name" value="YjgF/YER057c/UK114"/>
</dbReference>
<name>A0A381YED6_9ZZZZ</name>